<proteinExistence type="predicted"/>
<dbReference type="EMBL" id="LHXS01000034">
    <property type="protein sequence ID" value="KXA96937.1"/>
    <property type="molecule type" value="Genomic_DNA"/>
</dbReference>
<sequence length="89" mass="10890">MEKLEKILMKMQKKKMILQIDKGIYRLWKEINRVAKGTDPEEREFIRREFKDRVEELEEMKEMICYSKSFPPFLAVGPRFSYEDPLKEE</sequence>
<organism evidence="1 2">
    <name type="scientific">candidate division MSBL1 archaeon SCGC-AAA259I14</name>
    <dbReference type="NCBI Taxonomy" id="1698268"/>
    <lineage>
        <taxon>Archaea</taxon>
        <taxon>Methanobacteriati</taxon>
        <taxon>Methanobacteriota</taxon>
        <taxon>candidate division MSBL1</taxon>
    </lineage>
</organism>
<evidence type="ECO:0000313" key="2">
    <source>
        <dbReference type="Proteomes" id="UP000070414"/>
    </source>
</evidence>
<reference evidence="1 2" key="1">
    <citation type="journal article" date="2016" name="Sci. Rep.">
        <title>Metabolic traits of an uncultured archaeal lineage -MSBL1- from brine pools of the Red Sea.</title>
        <authorList>
            <person name="Mwirichia R."/>
            <person name="Alam I."/>
            <person name="Rashid M."/>
            <person name="Vinu M."/>
            <person name="Ba-Alawi W."/>
            <person name="Anthony Kamau A."/>
            <person name="Kamanda Ngugi D."/>
            <person name="Goker M."/>
            <person name="Klenk H.P."/>
            <person name="Bajic V."/>
            <person name="Stingl U."/>
        </authorList>
    </citation>
    <scope>NUCLEOTIDE SEQUENCE [LARGE SCALE GENOMIC DNA]</scope>
    <source>
        <strain evidence="1">SCGC-AAA259I14</strain>
    </source>
</reference>
<accession>A0A133US29</accession>
<dbReference type="Proteomes" id="UP000070414">
    <property type="component" value="Unassembled WGS sequence"/>
</dbReference>
<name>A0A133US29_9EURY</name>
<dbReference type="AlphaFoldDB" id="A0A133US29"/>
<keyword evidence="2" id="KW-1185">Reference proteome</keyword>
<protein>
    <submittedName>
        <fullName evidence="1">Uncharacterized protein</fullName>
    </submittedName>
</protein>
<evidence type="ECO:0000313" key="1">
    <source>
        <dbReference type="EMBL" id="KXA96937.1"/>
    </source>
</evidence>
<gene>
    <name evidence="1" type="ORF">AKJ38_02255</name>
</gene>
<comment type="caution">
    <text evidence="1">The sequence shown here is derived from an EMBL/GenBank/DDBJ whole genome shotgun (WGS) entry which is preliminary data.</text>
</comment>